<dbReference type="Proteomes" id="UP000515203">
    <property type="component" value="Unplaced"/>
</dbReference>
<organism evidence="14 15">
    <name type="scientific">Octodon degus</name>
    <name type="common">Degu</name>
    <name type="synonym">Sciurus degus</name>
    <dbReference type="NCBI Taxonomy" id="10160"/>
    <lineage>
        <taxon>Eukaryota</taxon>
        <taxon>Metazoa</taxon>
        <taxon>Chordata</taxon>
        <taxon>Craniata</taxon>
        <taxon>Vertebrata</taxon>
        <taxon>Euteleostomi</taxon>
        <taxon>Mammalia</taxon>
        <taxon>Eutheria</taxon>
        <taxon>Euarchontoglires</taxon>
        <taxon>Glires</taxon>
        <taxon>Rodentia</taxon>
        <taxon>Hystricomorpha</taxon>
        <taxon>Octodontidae</taxon>
        <taxon>Octodon</taxon>
    </lineage>
</organism>
<feature type="compositionally biased region" description="Low complexity" evidence="12">
    <location>
        <begin position="113"/>
        <end position="123"/>
    </location>
</feature>
<gene>
    <name evidence="15" type="primary">Mnx1</name>
</gene>
<dbReference type="PANTHER" id="PTHR24335:SF3">
    <property type="entry name" value="MOTOR NEURON AND PANCREAS HOMEOBOX PROTEIN 1"/>
    <property type="match status" value="1"/>
</dbReference>
<reference evidence="15" key="1">
    <citation type="submission" date="2025-08" db="UniProtKB">
        <authorList>
            <consortium name="RefSeq"/>
        </authorList>
    </citation>
    <scope>IDENTIFICATION</scope>
</reference>
<dbReference type="PROSITE" id="PS50071">
    <property type="entry name" value="HOMEOBOX_2"/>
    <property type="match status" value="1"/>
</dbReference>
<evidence type="ECO:0000256" key="4">
    <source>
        <dbReference type="ARBA" id="ARBA00023015"/>
    </source>
</evidence>
<dbReference type="PANTHER" id="PTHR24335">
    <property type="entry name" value="MOTOR NEURON AND PANCREAS HOMEOBOX PROTEIN"/>
    <property type="match status" value="1"/>
</dbReference>
<protein>
    <recommendedName>
        <fullName evidence="9">Homeobox protein HB9</fullName>
    </recommendedName>
</protein>
<dbReference type="CDD" id="cd00086">
    <property type="entry name" value="homeodomain"/>
    <property type="match status" value="1"/>
</dbReference>
<keyword evidence="6 10" id="KW-0371">Homeobox</keyword>
<keyword evidence="3" id="KW-0007">Acetylation</keyword>
<feature type="region of interest" description="Disordered" evidence="12">
    <location>
        <begin position="429"/>
        <end position="518"/>
    </location>
</feature>
<feature type="compositionally biased region" description="Pro residues" evidence="12">
    <location>
        <begin position="174"/>
        <end position="189"/>
    </location>
</feature>
<dbReference type="GO" id="GO:0005634">
    <property type="term" value="C:nucleus"/>
    <property type="evidence" value="ECO:0007669"/>
    <property type="project" value="UniProtKB-SubCell"/>
</dbReference>
<dbReference type="SUPFAM" id="SSF46689">
    <property type="entry name" value="Homeodomain-like"/>
    <property type="match status" value="1"/>
</dbReference>
<evidence type="ECO:0000259" key="13">
    <source>
        <dbReference type="PROSITE" id="PS50071"/>
    </source>
</evidence>
<keyword evidence="7" id="KW-0804">Transcription</keyword>
<evidence type="ECO:0000256" key="3">
    <source>
        <dbReference type="ARBA" id="ARBA00022990"/>
    </source>
</evidence>
<evidence type="ECO:0000256" key="12">
    <source>
        <dbReference type="SAM" id="MobiDB-lite"/>
    </source>
</evidence>
<dbReference type="GO" id="GO:0000981">
    <property type="term" value="F:DNA-binding transcription factor activity, RNA polymerase II-specific"/>
    <property type="evidence" value="ECO:0007669"/>
    <property type="project" value="InterPro"/>
</dbReference>
<dbReference type="Pfam" id="PF00046">
    <property type="entry name" value="Homeodomain"/>
    <property type="match status" value="1"/>
</dbReference>
<keyword evidence="2" id="KW-0597">Phosphoprotein</keyword>
<keyword evidence="8 10" id="KW-0539">Nucleus</keyword>
<keyword evidence="5 10" id="KW-0238">DNA-binding</keyword>
<dbReference type="GO" id="GO:1990837">
    <property type="term" value="F:sequence-specific double-stranded DNA binding"/>
    <property type="evidence" value="ECO:0007669"/>
    <property type="project" value="TreeGrafter"/>
</dbReference>
<dbReference type="GO" id="GO:0021520">
    <property type="term" value="P:spinal cord motor neuron cell fate specification"/>
    <property type="evidence" value="ECO:0007669"/>
    <property type="project" value="InterPro"/>
</dbReference>
<dbReference type="GO" id="GO:0048812">
    <property type="term" value="P:neuron projection morphogenesis"/>
    <property type="evidence" value="ECO:0007669"/>
    <property type="project" value="TreeGrafter"/>
</dbReference>
<proteinExistence type="predicted"/>
<evidence type="ECO:0000313" key="14">
    <source>
        <dbReference type="Proteomes" id="UP000515203"/>
    </source>
</evidence>
<feature type="compositionally biased region" description="Basic and acidic residues" evidence="12">
    <location>
        <begin position="432"/>
        <end position="444"/>
    </location>
</feature>
<dbReference type="InParanoid" id="A0A6P6E8D3"/>
<feature type="region of interest" description="Disordered" evidence="12">
    <location>
        <begin position="1"/>
        <end position="34"/>
    </location>
</feature>
<dbReference type="AlphaFoldDB" id="A0A6P6E8D3"/>
<keyword evidence="14" id="KW-1185">Reference proteome</keyword>
<dbReference type="InterPro" id="IPR020479">
    <property type="entry name" value="HD_metazoa"/>
</dbReference>
<evidence type="ECO:0000256" key="10">
    <source>
        <dbReference type="PROSITE-ProRule" id="PRU00108"/>
    </source>
</evidence>
<evidence type="ECO:0000256" key="2">
    <source>
        <dbReference type="ARBA" id="ARBA00022553"/>
    </source>
</evidence>
<feature type="compositionally biased region" description="Acidic residues" evidence="12">
    <location>
        <begin position="481"/>
        <end position="492"/>
    </location>
</feature>
<evidence type="ECO:0000256" key="6">
    <source>
        <dbReference type="ARBA" id="ARBA00023155"/>
    </source>
</evidence>
<feature type="compositionally biased region" description="Basic and acidic residues" evidence="12">
    <location>
        <begin position="451"/>
        <end position="460"/>
    </location>
</feature>
<dbReference type="PRINTS" id="PR00024">
    <property type="entry name" value="HOMEOBOX"/>
</dbReference>
<dbReference type="InterPro" id="IPR042768">
    <property type="entry name" value="MNX1/Ceh-12"/>
</dbReference>
<dbReference type="InterPro" id="IPR017970">
    <property type="entry name" value="Homeobox_CS"/>
</dbReference>
<accession>A0A6P6E8D3</accession>
<dbReference type="GeneID" id="101576188"/>
<evidence type="ECO:0000313" key="15">
    <source>
        <dbReference type="RefSeq" id="XP_023568506.1"/>
    </source>
</evidence>
<name>A0A6P6E8D3_OCTDE</name>
<evidence type="ECO:0000256" key="9">
    <source>
        <dbReference type="ARBA" id="ARBA00079148"/>
    </source>
</evidence>
<comment type="subcellular location">
    <subcellularLocation>
        <location evidence="1 10 11">Nucleus</location>
    </subcellularLocation>
</comment>
<dbReference type="OrthoDB" id="6159439at2759"/>
<dbReference type="GO" id="GO:0031018">
    <property type="term" value="P:endocrine pancreas development"/>
    <property type="evidence" value="ECO:0007669"/>
    <property type="project" value="TreeGrafter"/>
</dbReference>
<feature type="DNA-binding region" description="Homeobox" evidence="10">
    <location>
        <begin position="371"/>
        <end position="430"/>
    </location>
</feature>
<feature type="compositionally biased region" description="Acidic residues" evidence="12">
    <location>
        <begin position="509"/>
        <end position="518"/>
    </location>
</feature>
<dbReference type="CTD" id="3110"/>
<feature type="domain" description="Homeobox" evidence="13">
    <location>
        <begin position="369"/>
        <end position="429"/>
    </location>
</feature>
<dbReference type="SMART" id="SM00389">
    <property type="entry name" value="HOX"/>
    <property type="match status" value="1"/>
</dbReference>
<evidence type="ECO:0000256" key="11">
    <source>
        <dbReference type="RuleBase" id="RU000682"/>
    </source>
</evidence>
<dbReference type="InterPro" id="IPR001356">
    <property type="entry name" value="HD"/>
</dbReference>
<feature type="compositionally biased region" description="Basic and acidic residues" evidence="12">
    <location>
        <begin position="469"/>
        <end position="480"/>
    </location>
</feature>
<dbReference type="RefSeq" id="XP_023568506.1">
    <property type="nucleotide sequence ID" value="XM_023712738.1"/>
</dbReference>
<dbReference type="FunFam" id="1.10.10.60:FF:000243">
    <property type="entry name" value="Motor neuron and pancreas homeobox 1"/>
    <property type="match status" value="1"/>
</dbReference>
<dbReference type="PROSITE" id="PS00027">
    <property type="entry name" value="HOMEOBOX_1"/>
    <property type="match status" value="1"/>
</dbReference>
<dbReference type="Gene3D" id="1.10.10.60">
    <property type="entry name" value="Homeodomain-like"/>
    <property type="match status" value="1"/>
</dbReference>
<feature type="region of interest" description="Disordered" evidence="12">
    <location>
        <begin position="81"/>
        <end position="227"/>
    </location>
</feature>
<keyword evidence="4" id="KW-0805">Transcription regulation</keyword>
<sequence length="518" mass="54691">MSPAAEVRVPAVLRGDGRPSPPPPDGPSLPSRPGALTSAPAVWLLRRSLHAAALPSCGRDLVAHLILAGQRPRMATLASRAFLSPQEPTTGLTGPDEGRLKERWASAPPTPSPSTRSGRNPSSLGLSLEPAGWELEGSSGSCTHAAPTCPKRSLESANCSPQPKERRAEFATPSMPPSPGTGLPPPPPCGSGTDAPPGEATCSELGAKGSPCGRRCGSGESDRNRDRRQRLWLRARTLLPLYGSGSDVEPAGSALGRCPVRCHRGLALGLHPGGAQGGAGLPAAQAALYGHPVYGYSAAAAAAALAGQHPALSYSYPQVQGAHPAHPADPIKLGASGFPLDQWLRASTAGMILPKMPDFNSQAQSSLLGKCRRPRTAFTSQQLLELEHQFKLNKYLSRPKRFEVATSLMLTETQVKIWFQNRRMKWKRSKKAKEQAAQEAEKQKGGPGVGAEDRAEEELLRPPAPGDKGGGRRLRDLRDSDPEEEEDDDEDAFPYSNGAGALAAPSDCSSEDECAPPQ</sequence>
<evidence type="ECO:0000256" key="7">
    <source>
        <dbReference type="ARBA" id="ARBA00023163"/>
    </source>
</evidence>
<evidence type="ECO:0000256" key="8">
    <source>
        <dbReference type="ARBA" id="ARBA00023242"/>
    </source>
</evidence>
<evidence type="ECO:0000256" key="5">
    <source>
        <dbReference type="ARBA" id="ARBA00023125"/>
    </source>
</evidence>
<evidence type="ECO:0000256" key="1">
    <source>
        <dbReference type="ARBA" id="ARBA00004123"/>
    </source>
</evidence>
<dbReference type="InterPro" id="IPR009057">
    <property type="entry name" value="Homeodomain-like_sf"/>
</dbReference>